<evidence type="ECO:0000256" key="1">
    <source>
        <dbReference type="ARBA" id="ARBA00001933"/>
    </source>
</evidence>
<reference evidence="13 14" key="1">
    <citation type="submission" date="2022-01" db="EMBL/GenBank/DDBJ databases">
        <title>A chromosomal length assembly of Cordylochernes scorpioides.</title>
        <authorList>
            <person name="Zeh D."/>
            <person name="Zeh J."/>
        </authorList>
    </citation>
    <scope>NUCLEOTIDE SEQUENCE [LARGE SCALE GENOMIC DNA]</scope>
    <source>
        <strain evidence="13">IN4F17</strain>
        <tissue evidence="13">Whole Body</tissue>
    </source>
</reference>
<dbReference type="InterPro" id="IPR036388">
    <property type="entry name" value="WH-like_DNA-bd_sf"/>
</dbReference>
<feature type="region of interest" description="Disordered" evidence="10">
    <location>
        <begin position="607"/>
        <end position="646"/>
    </location>
</feature>
<evidence type="ECO:0000256" key="4">
    <source>
        <dbReference type="ARBA" id="ARBA00022833"/>
    </source>
</evidence>
<dbReference type="InterPro" id="IPR002219">
    <property type="entry name" value="PKC_DAG/PE"/>
</dbReference>
<dbReference type="PROSITE" id="PS50081">
    <property type="entry name" value="ZF_DAG_PE_2"/>
    <property type="match status" value="1"/>
</dbReference>
<dbReference type="Gene3D" id="1.10.555.10">
    <property type="entry name" value="Rho GTPase activation protein"/>
    <property type="match status" value="1"/>
</dbReference>
<evidence type="ECO:0000256" key="5">
    <source>
        <dbReference type="ARBA" id="ARBA00022898"/>
    </source>
</evidence>
<keyword evidence="2" id="KW-0479">Metal-binding</keyword>
<evidence type="ECO:0000256" key="8">
    <source>
        <dbReference type="ARBA" id="ARBA00041766"/>
    </source>
</evidence>
<dbReference type="InterPro" id="IPR000198">
    <property type="entry name" value="RhoGAP_dom"/>
</dbReference>
<dbReference type="InterPro" id="IPR001926">
    <property type="entry name" value="TrpB-like_PALP"/>
</dbReference>
<organism evidence="13 14">
    <name type="scientific">Cordylochernes scorpioides</name>
    <dbReference type="NCBI Taxonomy" id="51811"/>
    <lineage>
        <taxon>Eukaryota</taxon>
        <taxon>Metazoa</taxon>
        <taxon>Ecdysozoa</taxon>
        <taxon>Arthropoda</taxon>
        <taxon>Chelicerata</taxon>
        <taxon>Arachnida</taxon>
        <taxon>Pseudoscorpiones</taxon>
        <taxon>Cheliferoidea</taxon>
        <taxon>Chernetidae</taxon>
        <taxon>Cordylochernes</taxon>
    </lineage>
</organism>
<evidence type="ECO:0000256" key="6">
    <source>
        <dbReference type="ARBA" id="ARBA00023054"/>
    </source>
</evidence>
<evidence type="ECO:0000259" key="11">
    <source>
        <dbReference type="PROSITE" id="PS50081"/>
    </source>
</evidence>
<keyword evidence="4" id="KW-0862">Zinc</keyword>
<dbReference type="PANTHER" id="PTHR48078">
    <property type="entry name" value="THREONINE DEHYDRATASE, MITOCHONDRIAL-RELATED"/>
    <property type="match status" value="1"/>
</dbReference>
<keyword evidence="7" id="KW-0456">Lyase</keyword>
<accession>A0ABY6KP30</accession>
<sequence length="1250" mass="138511">MFVSVSVMLTPEEVDGRLGAMKEGLELALHRTKAWAKYAKDVLAYVERRLHLGMSPATFCDKFPSIFCAAIDQDLENSNNRLAICALLQGHKFVEPMNFQKNEVEKIRKHIKEAWHKELKKCDEAVASLHRARTSYAARQQDYSRAREASLRLESSGDLPKVDRRRRSEDEAFQKALEAETTYKACVAEANDRQLSRERVKEQYLQKIREMITQADEVMKTASVGYFDLVYRSVAPLPIQTLADSARLYEPGTQFMEFVKRLPNNIQQDARPNFAFEPHTPNRRWSICSEEGLSSLPSVGRKSSLRSDLSCASKAASTHTFKELENSSRCRECDALIYRRGGLECEVCGLASHKKCLEVLAFKCPQRKLAPPKPGVFGVDLATQAWESGEPVPAIVKICVHDVESRGLTTQGLYRTSGAKLQVDRLCQLLEQGPEWVDLSAFPPIVVASALKVFYRKLPEPILTMRLYQEFVKLAKDYPTLQEGPETNQVIKKLRHIVCKLPPVHLDNLAFLIHHLFRVSQHSSENNMPASNLGIVFGPTLMRPSADDGPTGAFSTISDSFLQSRVVEFLVAHCREVFDGNLEAKGSGSLRRKLSRKAMSKSWSLPGLTRTSMTDLSGTSSPSRPHRSPRPPRDFSDSDSVASSKTNGPLIREAFTIIGRPPDLQGWVFGHGLDDDALAILASAKTRIYSSEVDDQQHTAELIAAVSTLNPPSLVPMDGPDMCDTICTMGPLLQFQDICSAAFRINDGILKSPCEKSILSEIVGCDLYLKKDFLQITGSFKERAARHLLMMLNDQQRVSGVMTASSGNFALGLSYQGQQIGIPVTIVMPMSSPLMKIQLSKNYGAEVIIWGTSLKQAKDYALKISKEKGTYYVDATDHPLSIAGAGTMGLEIVEQIPDVDAVVVPVGSGGLIAGLALAVKTLKPSVKIIGVESETCPNFSLALEAGRPVTVHPESSLADGLCVSQVGFNAFNICAPLVDKVVVTREEFIALAVLRMAEKEKAVVEGSGACGLAALLAGELPELADKRVVVAVTGGNIDTTAVGRCLERGLAVDGRLIKVGVTVGDRPGGVSELVQLISKMGIRMFQDFVLAKGLNEGFKNFLEDSNEAIDIDFGVHVLTSVSLNLEYNNKKLKVNLNVPLRTEVKNDHESTWRQINQERRYYIEAAIVRIMKMRKLLSHQQLVLEVINHIKDIYQERNWIKSDIFSAKVKVVCETRDRDHALHFEKELRNRYSQVSLLYNFEPELVPVDI</sequence>
<evidence type="ECO:0000256" key="2">
    <source>
        <dbReference type="ARBA" id="ARBA00022723"/>
    </source>
</evidence>
<dbReference type="SUPFAM" id="SSF48350">
    <property type="entry name" value="GTPase activation domain, GAP"/>
    <property type="match status" value="1"/>
</dbReference>
<feature type="compositionally biased region" description="Polar residues" evidence="10">
    <location>
        <begin position="609"/>
        <end position="619"/>
    </location>
</feature>
<dbReference type="Gene3D" id="1.20.1270.60">
    <property type="entry name" value="Arfaptin homology (AH) domain/BAR domain"/>
    <property type="match status" value="1"/>
</dbReference>
<dbReference type="PROSITE" id="PS50238">
    <property type="entry name" value="RHOGAP"/>
    <property type="match status" value="1"/>
</dbReference>
<feature type="domain" description="Phorbol-ester/DAG-type" evidence="11">
    <location>
        <begin position="318"/>
        <end position="364"/>
    </location>
</feature>
<gene>
    <name evidence="13" type="ORF">LAZ67_6001432</name>
</gene>
<dbReference type="Pfam" id="PF00130">
    <property type="entry name" value="C1_1"/>
    <property type="match status" value="1"/>
</dbReference>
<dbReference type="InterPro" id="IPR036317">
    <property type="entry name" value="Cullin_homology_sf"/>
</dbReference>
<dbReference type="Proteomes" id="UP001235939">
    <property type="component" value="Chromosome 06"/>
</dbReference>
<dbReference type="SMART" id="SM00324">
    <property type="entry name" value="RhoGAP"/>
    <property type="match status" value="1"/>
</dbReference>
<name>A0ABY6KP30_9ARAC</name>
<dbReference type="InterPro" id="IPR019559">
    <property type="entry name" value="Cullin_neddylation_domain"/>
</dbReference>
<dbReference type="SUPFAM" id="SSF103657">
    <property type="entry name" value="BAR/IMD domain-like"/>
    <property type="match status" value="1"/>
</dbReference>
<dbReference type="SMART" id="SM00109">
    <property type="entry name" value="C1"/>
    <property type="match status" value="1"/>
</dbReference>
<dbReference type="EMBL" id="CP092868">
    <property type="protein sequence ID" value="UYV68880.1"/>
    <property type="molecule type" value="Genomic_DNA"/>
</dbReference>
<dbReference type="SUPFAM" id="SSF57889">
    <property type="entry name" value="Cysteine-rich domain"/>
    <property type="match status" value="1"/>
</dbReference>
<evidence type="ECO:0000256" key="3">
    <source>
        <dbReference type="ARBA" id="ARBA00022771"/>
    </source>
</evidence>
<evidence type="ECO:0000313" key="14">
    <source>
        <dbReference type="Proteomes" id="UP001235939"/>
    </source>
</evidence>
<dbReference type="Gene3D" id="3.40.50.1100">
    <property type="match status" value="2"/>
</dbReference>
<evidence type="ECO:0000259" key="12">
    <source>
        <dbReference type="PROSITE" id="PS50238"/>
    </source>
</evidence>
<dbReference type="SMART" id="SM00884">
    <property type="entry name" value="Cullin_Nedd8"/>
    <property type="match status" value="1"/>
</dbReference>
<dbReference type="Pfam" id="PF10557">
    <property type="entry name" value="Cullin_Nedd8"/>
    <property type="match status" value="1"/>
</dbReference>
<dbReference type="Gene3D" id="1.10.10.10">
    <property type="entry name" value="Winged helix-like DNA-binding domain superfamily/Winged helix DNA-binding domain"/>
    <property type="match status" value="1"/>
</dbReference>
<dbReference type="Pfam" id="PF00620">
    <property type="entry name" value="RhoGAP"/>
    <property type="match status" value="1"/>
</dbReference>
<dbReference type="Gene3D" id="3.30.60.20">
    <property type="match status" value="1"/>
</dbReference>
<dbReference type="InterPro" id="IPR008936">
    <property type="entry name" value="Rho_GTPase_activation_prot"/>
</dbReference>
<dbReference type="PROSITE" id="PS00479">
    <property type="entry name" value="ZF_DAG_PE_1"/>
    <property type="match status" value="1"/>
</dbReference>
<dbReference type="CDD" id="cd01562">
    <property type="entry name" value="Thr-dehyd"/>
    <property type="match status" value="1"/>
</dbReference>
<dbReference type="SUPFAM" id="SSF75632">
    <property type="entry name" value="Cullin homology domain"/>
    <property type="match status" value="1"/>
</dbReference>
<keyword evidence="3" id="KW-0863">Zinc-finger</keyword>
<dbReference type="Pfam" id="PF22699">
    <property type="entry name" value="GMIP-like_FCH"/>
    <property type="match status" value="1"/>
</dbReference>
<keyword evidence="14" id="KW-1185">Reference proteome</keyword>
<dbReference type="CDD" id="cd20816">
    <property type="entry name" value="C1_GMIP-like"/>
    <property type="match status" value="1"/>
</dbReference>
<dbReference type="SUPFAM" id="SSF53686">
    <property type="entry name" value="Tryptophan synthase beta subunit-like PLP-dependent enzymes"/>
    <property type="match status" value="1"/>
</dbReference>
<evidence type="ECO:0000256" key="9">
    <source>
        <dbReference type="ARBA" id="ARBA00042605"/>
    </source>
</evidence>
<evidence type="ECO:0000313" key="13">
    <source>
        <dbReference type="EMBL" id="UYV68880.1"/>
    </source>
</evidence>
<dbReference type="InterPro" id="IPR046349">
    <property type="entry name" value="C1-like_sf"/>
</dbReference>
<feature type="domain" description="Rho-GAP" evidence="12">
    <location>
        <begin position="379"/>
        <end position="578"/>
    </location>
</feature>
<keyword evidence="5" id="KW-0663">Pyridoxal phosphate</keyword>
<dbReference type="Pfam" id="PF00291">
    <property type="entry name" value="PALP"/>
    <property type="match status" value="1"/>
</dbReference>
<evidence type="ECO:0000256" key="10">
    <source>
        <dbReference type="SAM" id="MobiDB-lite"/>
    </source>
</evidence>
<proteinExistence type="predicted"/>
<dbReference type="InterPro" id="IPR054713">
    <property type="entry name" value="GMIP/FCHO2-like_FCH"/>
</dbReference>
<protein>
    <recommendedName>
        <fullName evidence="8">L-serine deaminase</fullName>
    </recommendedName>
    <alternativeName>
        <fullName evidence="9">L-threonine dehydratase</fullName>
    </alternativeName>
</protein>
<dbReference type="InterPro" id="IPR050147">
    <property type="entry name" value="Ser/Thr_Dehydratase"/>
</dbReference>
<keyword evidence="6" id="KW-0175">Coiled coil</keyword>
<dbReference type="InterPro" id="IPR036052">
    <property type="entry name" value="TrpB-like_PALP_sf"/>
</dbReference>
<evidence type="ECO:0000256" key="7">
    <source>
        <dbReference type="ARBA" id="ARBA00023239"/>
    </source>
</evidence>
<dbReference type="SUPFAM" id="SSF46785">
    <property type="entry name" value="Winged helix' DNA-binding domain"/>
    <property type="match status" value="1"/>
</dbReference>
<dbReference type="InterPro" id="IPR036390">
    <property type="entry name" value="WH_DNA-bd_sf"/>
</dbReference>
<dbReference type="InterPro" id="IPR027267">
    <property type="entry name" value="AH/BAR_dom_sf"/>
</dbReference>
<comment type="cofactor">
    <cofactor evidence="1">
        <name>pyridoxal 5'-phosphate</name>
        <dbReference type="ChEBI" id="CHEBI:597326"/>
    </cofactor>
</comment>
<dbReference type="PANTHER" id="PTHR48078:SF19">
    <property type="entry name" value="ACT DOMAIN-CONTAINING PROTEIN"/>
    <property type="match status" value="1"/>
</dbReference>